<dbReference type="EMBL" id="JAFBIL020000003">
    <property type="protein sequence ID" value="MBZ2207499.1"/>
    <property type="molecule type" value="Genomic_DNA"/>
</dbReference>
<sequence>MLSTKAISSCLAALVLALVLALVASVARADSSAVAAFGQLDIALFDLDPGDGIDPALELSQLERSGAAYQYLYPDAGWPPLREERVSGIGMAALADANGAATAVLEDQSMEGEAVSTGSGAYTALLTDSFRFTLTPYTRVVFSAVTESAVSAEAVQSALAVVTLTGQAISLGESITFESTSVRFDTGSSIVPLAIETSSSALPLSGDVALRGYAYAASVSPVPEPGPLALFLAAGVPLLVAARRRRRAEPHPRRARSPGSCRARSHLARAAGTCALVIGAAAWPGFASASSGSASIFDFTYELIDLAPDDGITPSLIFTVQSAGGTVHANRDTFLGNPWDESRALAGYGAESIIQAPGRAFVEMDADGAAAGALAWRGAFAASGRSVHDFTLTPMTHVVFSAIADLLVSHAPNNRPEASQASAGLSGEMSAAPGQRTQFSSFVSLDSPGHSRRPLAVHAITGNLAGAGTLMLDANAFAVGVSPIPEPPLRDMLLAGVLFGCALAIARRSDGVNRGRHAERAARAA</sequence>
<reference evidence="2 3" key="1">
    <citation type="submission" date="2021-01" db="EMBL/GenBank/DDBJ databases">
        <authorList>
            <person name="Ruan W."/>
            <person name="Khan S.A."/>
            <person name="Jeon C.O."/>
        </authorList>
    </citation>
    <scope>NUCLEOTIDE SEQUENCE [LARGE SCALE GENOMIC DNA]</scope>
    <source>
        <strain evidence="2 3">R798</strain>
    </source>
</reference>
<comment type="caution">
    <text evidence="2">The sequence shown here is derived from an EMBL/GenBank/DDBJ whole genome shotgun (WGS) entry which is preliminary data.</text>
</comment>
<organism evidence="2 3">
    <name type="scientific">Massilia soli</name>
    <dbReference type="NCBI Taxonomy" id="2792854"/>
    <lineage>
        <taxon>Bacteria</taxon>
        <taxon>Pseudomonadati</taxon>
        <taxon>Pseudomonadota</taxon>
        <taxon>Betaproteobacteria</taxon>
        <taxon>Burkholderiales</taxon>
        <taxon>Oxalobacteraceae</taxon>
        <taxon>Telluria group</taxon>
        <taxon>Massilia</taxon>
    </lineage>
</organism>
<evidence type="ECO:0000313" key="3">
    <source>
        <dbReference type="Proteomes" id="UP000809349"/>
    </source>
</evidence>
<gene>
    <name evidence="2" type="ORF">I4X03_009530</name>
</gene>
<dbReference type="RefSeq" id="WP_223467986.1">
    <property type="nucleotide sequence ID" value="NZ_JAFBIL020000003.1"/>
</dbReference>
<evidence type="ECO:0000313" key="2">
    <source>
        <dbReference type="EMBL" id="MBZ2207499.1"/>
    </source>
</evidence>
<feature type="chain" id="PRO_5047058328" evidence="1">
    <location>
        <begin position="30"/>
        <end position="525"/>
    </location>
</feature>
<feature type="signal peptide" evidence="1">
    <location>
        <begin position="1"/>
        <end position="29"/>
    </location>
</feature>
<name>A0ABS7SNK3_9BURK</name>
<evidence type="ECO:0000256" key="1">
    <source>
        <dbReference type="SAM" id="SignalP"/>
    </source>
</evidence>
<keyword evidence="1" id="KW-0732">Signal</keyword>
<proteinExistence type="predicted"/>
<reference evidence="2 3" key="2">
    <citation type="submission" date="2021-08" db="EMBL/GenBank/DDBJ databases">
        <title>Massilia sp. R798.</title>
        <authorList>
            <person name="Baek J.H."/>
            <person name="Jung H.S."/>
            <person name="Kim K.R."/>
            <person name="Jeon C.O."/>
        </authorList>
    </citation>
    <scope>NUCLEOTIDE SEQUENCE [LARGE SCALE GENOMIC DNA]</scope>
    <source>
        <strain evidence="2 3">R798</strain>
    </source>
</reference>
<dbReference type="Proteomes" id="UP000809349">
    <property type="component" value="Unassembled WGS sequence"/>
</dbReference>
<keyword evidence="3" id="KW-1185">Reference proteome</keyword>
<accession>A0ABS7SNK3</accession>
<dbReference type="InterPro" id="IPR013424">
    <property type="entry name" value="Ice-binding_C"/>
</dbReference>
<dbReference type="NCBIfam" id="TIGR02595">
    <property type="entry name" value="PEP_CTERM"/>
    <property type="match status" value="1"/>
</dbReference>
<protein>
    <submittedName>
        <fullName evidence="2">PEP-CTERM sorting domain-containing protein</fullName>
    </submittedName>
</protein>